<comment type="similarity">
    <text evidence="1">Belongs to the AB hydrolase superfamily.</text>
</comment>
<evidence type="ECO:0000259" key="3">
    <source>
        <dbReference type="Pfam" id="PF12697"/>
    </source>
</evidence>
<sequence length="266" mass="29468">MVDVIKRNNVRVIGEGTRTMVLAHGFGCDQNVWRYLINAFKTRFRLVLFDYVGAGQSDLDAYNPVRYNSLDGYAKDIIEILDALNIKATVFVGHSVSSMIGLRASIMRPELFESLIFVTPSPCYINEDDYTGGISKEDLEALLDMMDSNYLGWSGTMAPLIMGNPEKPELSEELNSNFCATDPEIAREFARVTFLSDNRKDLKNVVVPSLTLQCVEDILAPVAVGHYIEKNTPGNTLYVMNASGHCPHLSAPEETVEAISAYLGIN</sequence>
<evidence type="ECO:0000313" key="4">
    <source>
        <dbReference type="EMBL" id="PWG80111.1"/>
    </source>
</evidence>
<feature type="domain" description="AB hydrolase-1" evidence="3">
    <location>
        <begin position="20"/>
        <end position="258"/>
    </location>
</feature>
<dbReference type="SUPFAM" id="SSF53474">
    <property type="entry name" value="alpha/beta-Hydrolases"/>
    <property type="match status" value="1"/>
</dbReference>
<keyword evidence="5" id="KW-1185">Reference proteome</keyword>
<accession>A0A2U2PFD1</accession>
<evidence type="ECO:0000313" key="5">
    <source>
        <dbReference type="Proteomes" id="UP000245647"/>
    </source>
</evidence>
<evidence type="ECO:0000256" key="2">
    <source>
        <dbReference type="ARBA" id="ARBA00022801"/>
    </source>
</evidence>
<comment type="caution">
    <text evidence="4">The sequence shown here is derived from an EMBL/GenBank/DDBJ whole genome shotgun (WGS) entry which is preliminary data.</text>
</comment>
<keyword evidence="2 4" id="KW-0378">Hydrolase</keyword>
<organism evidence="4 5">
    <name type="scientific">Pararcticibacter amylolyticus</name>
    <dbReference type="NCBI Taxonomy" id="2173175"/>
    <lineage>
        <taxon>Bacteria</taxon>
        <taxon>Pseudomonadati</taxon>
        <taxon>Bacteroidota</taxon>
        <taxon>Sphingobacteriia</taxon>
        <taxon>Sphingobacteriales</taxon>
        <taxon>Sphingobacteriaceae</taxon>
        <taxon>Pararcticibacter</taxon>
    </lineage>
</organism>
<dbReference type="FunFam" id="3.40.50.1820:FF:000042">
    <property type="entry name" value="probable strigolactone esterase DAD2"/>
    <property type="match status" value="1"/>
</dbReference>
<dbReference type="InterPro" id="IPR000073">
    <property type="entry name" value="AB_hydrolase_1"/>
</dbReference>
<name>A0A2U2PFD1_9SPHI</name>
<protein>
    <submittedName>
        <fullName evidence="4">Alpha/beta hydrolase</fullName>
    </submittedName>
</protein>
<reference evidence="4 5" key="1">
    <citation type="submission" date="2018-04" db="EMBL/GenBank/DDBJ databases">
        <title>Pedobacter chongqingensis sp. nov., isolated from a rottenly hemp rope.</title>
        <authorList>
            <person name="Cai Y."/>
        </authorList>
    </citation>
    <scope>NUCLEOTIDE SEQUENCE [LARGE SCALE GENOMIC DNA]</scope>
    <source>
        <strain evidence="4 5">FJ4-8</strain>
    </source>
</reference>
<dbReference type="Gene3D" id="3.40.50.1820">
    <property type="entry name" value="alpha/beta hydrolase"/>
    <property type="match status" value="1"/>
</dbReference>
<dbReference type="Proteomes" id="UP000245647">
    <property type="component" value="Unassembled WGS sequence"/>
</dbReference>
<proteinExistence type="inferred from homology"/>
<evidence type="ECO:0000256" key="1">
    <source>
        <dbReference type="ARBA" id="ARBA00008645"/>
    </source>
</evidence>
<dbReference type="PANTHER" id="PTHR43039">
    <property type="entry name" value="ESTERASE-RELATED"/>
    <property type="match status" value="1"/>
</dbReference>
<dbReference type="AlphaFoldDB" id="A0A2U2PFD1"/>
<dbReference type="GO" id="GO:0016787">
    <property type="term" value="F:hydrolase activity"/>
    <property type="evidence" value="ECO:0007669"/>
    <property type="project" value="UniProtKB-KW"/>
</dbReference>
<dbReference type="Pfam" id="PF12697">
    <property type="entry name" value="Abhydrolase_6"/>
    <property type="match status" value="1"/>
</dbReference>
<dbReference type="InterPro" id="IPR029058">
    <property type="entry name" value="AB_hydrolase_fold"/>
</dbReference>
<gene>
    <name evidence="4" type="ORF">DDR33_12975</name>
</gene>
<dbReference type="EMBL" id="QEAS01000010">
    <property type="protein sequence ID" value="PWG80111.1"/>
    <property type="molecule type" value="Genomic_DNA"/>
</dbReference>
<dbReference type="OrthoDB" id="9780932at2"/>